<dbReference type="PANTHER" id="PTHR38386:SF7">
    <property type="entry name" value="TOPOISOMERASE 1-ASSOCIATED FACTOR 1"/>
    <property type="match status" value="1"/>
</dbReference>
<protein>
    <submittedName>
        <fullName evidence="2">Uncharacterized protein</fullName>
    </submittedName>
</protein>
<feature type="region of interest" description="Disordered" evidence="1">
    <location>
        <begin position="121"/>
        <end position="146"/>
    </location>
</feature>
<dbReference type="AlphaFoldDB" id="A0A5N6R5P1"/>
<proteinExistence type="predicted"/>
<gene>
    <name evidence="2" type="ORF">FH972_012997</name>
</gene>
<dbReference type="PANTHER" id="PTHR38386">
    <property type="entry name" value="OS05G0426900 PROTEIN"/>
    <property type="match status" value="1"/>
</dbReference>
<dbReference type="Proteomes" id="UP000327013">
    <property type="component" value="Chromosome 5"/>
</dbReference>
<name>A0A5N6R5P1_9ROSI</name>
<keyword evidence="3" id="KW-1185">Reference proteome</keyword>
<organism evidence="2 3">
    <name type="scientific">Carpinus fangiana</name>
    <dbReference type="NCBI Taxonomy" id="176857"/>
    <lineage>
        <taxon>Eukaryota</taxon>
        <taxon>Viridiplantae</taxon>
        <taxon>Streptophyta</taxon>
        <taxon>Embryophyta</taxon>
        <taxon>Tracheophyta</taxon>
        <taxon>Spermatophyta</taxon>
        <taxon>Magnoliopsida</taxon>
        <taxon>eudicotyledons</taxon>
        <taxon>Gunneridae</taxon>
        <taxon>Pentapetalae</taxon>
        <taxon>rosids</taxon>
        <taxon>fabids</taxon>
        <taxon>Fagales</taxon>
        <taxon>Betulaceae</taxon>
        <taxon>Carpinus</taxon>
    </lineage>
</organism>
<dbReference type="OrthoDB" id="1931397at2759"/>
<accession>A0A5N6R5P1</accession>
<evidence type="ECO:0000313" key="2">
    <source>
        <dbReference type="EMBL" id="KAE8056206.1"/>
    </source>
</evidence>
<dbReference type="EMBL" id="CM017325">
    <property type="protein sequence ID" value="KAE8056206.1"/>
    <property type="molecule type" value="Genomic_DNA"/>
</dbReference>
<evidence type="ECO:0000313" key="3">
    <source>
        <dbReference type="Proteomes" id="UP000327013"/>
    </source>
</evidence>
<reference evidence="2 3" key="1">
    <citation type="submission" date="2019-06" db="EMBL/GenBank/DDBJ databases">
        <title>A chromosomal-level reference genome of Carpinus fangiana (Coryloideae, Betulaceae).</title>
        <authorList>
            <person name="Yang X."/>
            <person name="Wang Z."/>
            <person name="Zhang L."/>
            <person name="Hao G."/>
            <person name="Liu J."/>
            <person name="Yang Y."/>
        </authorList>
    </citation>
    <scope>NUCLEOTIDE SEQUENCE [LARGE SCALE GENOMIC DNA]</scope>
    <source>
        <strain evidence="2">Cfa_2016G</strain>
        <tissue evidence="2">Leaf</tissue>
    </source>
</reference>
<feature type="region of interest" description="Disordered" evidence="1">
    <location>
        <begin position="1"/>
        <end position="24"/>
    </location>
</feature>
<evidence type="ECO:0000256" key="1">
    <source>
        <dbReference type="SAM" id="MobiDB-lite"/>
    </source>
</evidence>
<sequence>MNTPISNVKSKNQDMATLQQNQNTRKPVMTISHDVVSFPHHKQVYGDRGEEEEEEEEDGAGEIFGVILRRTCSVSNSSAFSDVLWANEKQKKNSTVRRVLSMRKSSSPVSEGYCRIHHRCDPLAKDDDDDDEAKSMQAERSKKKKGKLLKACRRLFGF</sequence>